<evidence type="ECO:0000313" key="2">
    <source>
        <dbReference type="Proteomes" id="UP000178432"/>
    </source>
</evidence>
<proteinExistence type="predicted"/>
<reference evidence="1 2" key="1">
    <citation type="journal article" date="2016" name="Nat. Commun.">
        <title>Thousands of microbial genomes shed light on interconnected biogeochemical processes in an aquifer system.</title>
        <authorList>
            <person name="Anantharaman K."/>
            <person name="Brown C.T."/>
            <person name="Hug L.A."/>
            <person name="Sharon I."/>
            <person name="Castelle C.J."/>
            <person name="Probst A.J."/>
            <person name="Thomas B.C."/>
            <person name="Singh A."/>
            <person name="Wilkins M.J."/>
            <person name="Karaoz U."/>
            <person name="Brodie E.L."/>
            <person name="Williams K.H."/>
            <person name="Hubbard S.S."/>
            <person name="Banfield J.F."/>
        </authorList>
    </citation>
    <scope>NUCLEOTIDE SEQUENCE [LARGE SCALE GENOMIC DNA]</scope>
</reference>
<comment type="caution">
    <text evidence="1">The sequence shown here is derived from an EMBL/GenBank/DDBJ whole genome shotgun (WGS) entry which is preliminary data.</text>
</comment>
<sequence>MQPAETMAPARPRAKALSFIIFSFPRAKIGPELFFRQNFFNIENAPKTARASFAGKTNVWRHIINIAYNYKNAHSEMRRWRVSC</sequence>
<dbReference type="AlphaFoldDB" id="A0A1G1Y543"/>
<gene>
    <name evidence="1" type="ORF">A2663_04655</name>
</gene>
<organism evidence="1 2">
    <name type="scientific">Candidatus Buchananbacteria bacterium RIFCSPHIGHO2_01_FULL_46_12</name>
    <dbReference type="NCBI Taxonomy" id="1797536"/>
    <lineage>
        <taxon>Bacteria</taxon>
        <taxon>Candidatus Buchananiibacteriota</taxon>
    </lineage>
</organism>
<dbReference type="Proteomes" id="UP000178432">
    <property type="component" value="Unassembled WGS sequence"/>
</dbReference>
<name>A0A1G1Y543_9BACT</name>
<accession>A0A1G1Y543</accession>
<protein>
    <submittedName>
        <fullName evidence="1">Uncharacterized protein</fullName>
    </submittedName>
</protein>
<dbReference type="EMBL" id="MHIF01000045">
    <property type="protein sequence ID" value="OGY47294.1"/>
    <property type="molecule type" value="Genomic_DNA"/>
</dbReference>
<evidence type="ECO:0000313" key="1">
    <source>
        <dbReference type="EMBL" id="OGY47294.1"/>
    </source>
</evidence>